<feature type="region of interest" description="Disordered" evidence="1">
    <location>
        <begin position="203"/>
        <end position="225"/>
    </location>
</feature>
<feature type="region of interest" description="Disordered" evidence="1">
    <location>
        <begin position="786"/>
        <end position="807"/>
    </location>
</feature>
<dbReference type="EMBL" id="JANBOJ010000122">
    <property type="protein sequence ID" value="KAJ1722248.1"/>
    <property type="molecule type" value="Genomic_DNA"/>
</dbReference>
<dbReference type="Proteomes" id="UP001149813">
    <property type="component" value="Unassembled WGS sequence"/>
</dbReference>
<dbReference type="AlphaFoldDB" id="A0A9W8CSK5"/>
<keyword evidence="3" id="KW-1185">Reference proteome</keyword>
<name>A0A9W8CSK5_9FUNG</name>
<dbReference type="OrthoDB" id="5579826at2759"/>
<feature type="compositionally biased region" description="Basic and acidic residues" evidence="1">
    <location>
        <begin position="321"/>
        <end position="330"/>
    </location>
</feature>
<gene>
    <name evidence="2" type="ORF">LPJ53_003321</name>
</gene>
<evidence type="ECO:0000313" key="2">
    <source>
        <dbReference type="EMBL" id="KAJ1722248.1"/>
    </source>
</evidence>
<feature type="compositionally biased region" description="Polar residues" evidence="1">
    <location>
        <begin position="105"/>
        <end position="114"/>
    </location>
</feature>
<proteinExistence type="predicted"/>
<feature type="compositionally biased region" description="Acidic residues" evidence="1">
    <location>
        <begin position="332"/>
        <end position="345"/>
    </location>
</feature>
<feature type="region of interest" description="Disordered" evidence="1">
    <location>
        <begin position="262"/>
        <end position="381"/>
    </location>
</feature>
<sequence length="853" mass="90319">MATTIMGESAVPDTPQHTFTGLKLGAQDIDTFSPLSSSTITIASLGSSLGISTAPKNGLALVVDSAARKTNSSAVTANSDNYVQGNLPIDEDDDDGSEDGVSDSNIKFSRTGNANEDGRDDEGFDGTSDMRSLGIRGIPGNALSYSSANMSSTVSDRSDTSIEMPTVNMRSVSADYTSAYGLHIKSPNVGPLESIGMGMQSIEETRDTESEQKQSHATDAQAAPLSLTAVDTTATVSSSLRSKGTNIHRTLTKKLFRPLTWMQPSTAESDGSCVADPKGNSDSASALAPTDVTPSERPSTQRQHLQRKSVAVVRQAGAHPLSKDNTKTEGENQVEDNGDDDDDDAAAAAAIGVSDSHETSPTVGSVPDPQLQSRHQRHRAVPSKSLDIARHATGVSQSRGPLSRRAMQRSKGEDAIYGGGGLSPSASSGAVGPARFQALPRSLVSRLGFASTLAARRQPGDIRFIIAPHPQFSEIVEVIDCDEMTPIYRKVSRSGKSWHETFHEVDPEDYNDVFPATHLLAAASGNAMLSDYEMACALGLPYPGAAFAGNSSSIYSSSGRTSLRNSESYYHLSGVATRPGGFHSNLATNPAASCVTFQSSGSSSVAAADGHRRTTVHQDAIGEYGATPVMGMSNQSTASFMHAGTVRMMRAGTSMGMYGGNGASNGTAIDKNLLWEALTPYPNQFPLHIKGARTMGDSISLASLVLDRQLFCYRFQLGNTRMRWSAKRARKHQLALQCFVRNTPVAEVFVDYERGYSPYNVPSSRGRKPGIPGASAAVDRRAYASNSSSGVSTPMESDVNGASEDTAVLPDDGTYPIVTILPAAFTQLSNYDAGLVESFIVFSGLQMLECLHV</sequence>
<feature type="compositionally biased region" description="Polar residues" evidence="1">
    <location>
        <begin position="786"/>
        <end position="795"/>
    </location>
</feature>
<feature type="compositionally biased region" description="Acidic residues" evidence="1">
    <location>
        <begin position="89"/>
        <end position="101"/>
    </location>
</feature>
<evidence type="ECO:0000256" key="1">
    <source>
        <dbReference type="SAM" id="MobiDB-lite"/>
    </source>
</evidence>
<protein>
    <submittedName>
        <fullName evidence="2">Uncharacterized protein</fullName>
    </submittedName>
</protein>
<organism evidence="2 3">
    <name type="scientific">Coemansia erecta</name>
    <dbReference type="NCBI Taxonomy" id="147472"/>
    <lineage>
        <taxon>Eukaryota</taxon>
        <taxon>Fungi</taxon>
        <taxon>Fungi incertae sedis</taxon>
        <taxon>Zoopagomycota</taxon>
        <taxon>Kickxellomycotina</taxon>
        <taxon>Kickxellomycetes</taxon>
        <taxon>Kickxellales</taxon>
        <taxon>Kickxellaceae</taxon>
        <taxon>Coemansia</taxon>
    </lineage>
</organism>
<comment type="caution">
    <text evidence="2">The sequence shown here is derived from an EMBL/GenBank/DDBJ whole genome shotgun (WGS) entry which is preliminary data.</text>
</comment>
<evidence type="ECO:0000313" key="3">
    <source>
        <dbReference type="Proteomes" id="UP001149813"/>
    </source>
</evidence>
<reference evidence="2" key="1">
    <citation type="submission" date="2022-07" db="EMBL/GenBank/DDBJ databases">
        <title>Phylogenomic reconstructions and comparative analyses of Kickxellomycotina fungi.</title>
        <authorList>
            <person name="Reynolds N.K."/>
            <person name="Stajich J.E."/>
            <person name="Barry K."/>
            <person name="Grigoriev I.V."/>
            <person name="Crous P."/>
            <person name="Smith M.E."/>
        </authorList>
    </citation>
    <scope>NUCLEOTIDE SEQUENCE</scope>
    <source>
        <strain evidence="2">NBRC 32514</strain>
    </source>
</reference>
<feature type="compositionally biased region" description="Basic and acidic residues" evidence="1">
    <location>
        <begin position="203"/>
        <end position="216"/>
    </location>
</feature>
<feature type="region of interest" description="Disordered" evidence="1">
    <location>
        <begin position="77"/>
        <end position="135"/>
    </location>
</feature>
<feature type="compositionally biased region" description="Polar residues" evidence="1">
    <location>
        <begin position="292"/>
        <end position="303"/>
    </location>
</feature>
<accession>A0A9W8CSK5</accession>